<evidence type="ECO:0000256" key="2">
    <source>
        <dbReference type="SAM" id="Phobius"/>
    </source>
</evidence>
<evidence type="ECO:0008006" key="5">
    <source>
        <dbReference type="Google" id="ProtNLM"/>
    </source>
</evidence>
<evidence type="ECO:0000313" key="4">
    <source>
        <dbReference type="Proteomes" id="UP000270988"/>
    </source>
</evidence>
<feature type="region of interest" description="Disordered" evidence="1">
    <location>
        <begin position="1"/>
        <end position="20"/>
    </location>
</feature>
<organism evidence="3 4">
    <name type="scientific">Rothia dentocariosa</name>
    <dbReference type="NCBI Taxonomy" id="2047"/>
    <lineage>
        <taxon>Bacteria</taxon>
        <taxon>Bacillati</taxon>
        <taxon>Actinomycetota</taxon>
        <taxon>Actinomycetes</taxon>
        <taxon>Micrococcales</taxon>
        <taxon>Micrococcaceae</taxon>
        <taxon>Rothia</taxon>
    </lineage>
</organism>
<name>A0A448UWB7_9MICC</name>
<feature type="transmembrane region" description="Helical" evidence="2">
    <location>
        <begin position="32"/>
        <end position="52"/>
    </location>
</feature>
<keyword evidence="2" id="KW-1133">Transmembrane helix</keyword>
<feature type="transmembrane region" description="Helical" evidence="2">
    <location>
        <begin position="98"/>
        <end position="120"/>
    </location>
</feature>
<dbReference type="Proteomes" id="UP000270988">
    <property type="component" value="Chromosome"/>
</dbReference>
<accession>A0A448UWB7</accession>
<dbReference type="EMBL" id="LR134521">
    <property type="protein sequence ID" value="VEJ30218.1"/>
    <property type="molecule type" value="Genomic_DNA"/>
</dbReference>
<reference evidence="3 4" key="1">
    <citation type="submission" date="2018-12" db="EMBL/GenBank/DDBJ databases">
        <authorList>
            <consortium name="Pathogen Informatics"/>
        </authorList>
    </citation>
    <scope>NUCLEOTIDE SEQUENCE [LARGE SCALE GENOMIC DNA]</scope>
    <source>
        <strain evidence="3 4">NCTC10918</strain>
    </source>
</reference>
<keyword evidence="2" id="KW-0472">Membrane</keyword>
<sequence length="614" mass="70751">MPEEPEDVETTLEQSTTSDASQQKKTWRAIDWIAGSTLIAEVLLSIIWAIVWACGCRFEHQLQVYLALVLIILTGGYLALIFCPIFKKDDDPRWFHARILSSGILGGSYAFLLPLVLGMAEGSAASLGTSNGYAGSSASALRQAILFATGGLIAITALGETRRKNEQEKLQHNENTLKDRRAERRERYFRAIEQIASTEATIRMGGVYTLVGLIDEWLEEKSLKREDRIKEGQVIIHNLCAYIRSPFDLASQYKELSYDIPSGIYQDNSKHELFYKNRNIFKSEQDVRLTIIKEIHDRLYKPSENTLYKSTPGSWSIFSYNFSGSTFFYPIDFSKSHYKKFVIFSNSRYYSQANFYDCHYYENTEFWGSTYHESAYFGNCIYHNKDSWVNFNSSTYYGYATFAKSIYSCSSSFDGSTYCSIHTSLGSIYHKRASFSNSVYTYTSDNSDSIYNDKVNFNDSIYHEPVYYNSKYNSDSDFSGSVFYGSIIFNKKPSSSEFSNKFPLFYNIESQRNSLFNSQENEFSIKNGKINPIYLNTEKIPYGCLLLTYDQNKYIKNIFQEIIYEKDNMHTSQQPQERQECLRKIQSLAEELRKWREEVTTVKVGDSAIENTES</sequence>
<proteinExistence type="predicted"/>
<dbReference type="AlphaFoldDB" id="A0A448UWB7"/>
<evidence type="ECO:0000256" key="1">
    <source>
        <dbReference type="SAM" id="MobiDB-lite"/>
    </source>
</evidence>
<protein>
    <recommendedName>
        <fullName evidence="5">Pentapeptide repeat-containing protein</fullName>
    </recommendedName>
</protein>
<evidence type="ECO:0000313" key="3">
    <source>
        <dbReference type="EMBL" id="VEJ30218.1"/>
    </source>
</evidence>
<keyword evidence="2" id="KW-0812">Transmembrane</keyword>
<gene>
    <name evidence="3" type="ORF">NCTC10918_01495</name>
</gene>
<feature type="compositionally biased region" description="Polar residues" evidence="1">
    <location>
        <begin position="11"/>
        <end position="20"/>
    </location>
</feature>
<feature type="transmembrane region" description="Helical" evidence="2">
    <location>
        <begin position="64"/>
        <end position="86"/>
    </location>
</feature>
<feature type="compositionally biased region" description="Acidic residues" evidence="1">
    <location>
        <begin position="1"/>
        <end position="10"/>
    </location>
</feature>